<gene>
    <name evidence="3" type="ORF">VM1G_03299</name>
</gene>
<dbReference type="Proteomes" id="UP000078559">
    <property type="component" value="Chromosome 3"/>
</dbReference>
<dbReference type="OrthoDB" id="1022638at2759"/>
<dbReference type="SUPFAM" id="SSF54695">
    <property type="entry name" value="POZ domain"/>
    <property type="match status" value="1"/>
</dbReference>
<dbReference type="PANTHER" id="PTHR47843:SF2">
    <property type="entry name" value="BTB DOMAIN-CONTAINING PROTEIN"/>
    <property type="match status" value="1"/>
</dbReference>
<accession>A0A194VSZ3</accession>
<feature type="region of interest" description="Disordered" evidence="1">
    <location>
        <begin position="1"/>
        <end position="40"/>
    </location>
</feature>
<name>A0A194VSZ3_CYTMA</name>
<dbReference type="InterPro" id="IPR011333">
    <property type="entry name" value="SKP1/BTB/POZ_sf"/>
</dbReference>
<dbReference type="CDD" id="cd18186">
    <property type="entry name" value="BTB_POZ_ZBTB_KLHL-like"/>
    <property type="match status" value="1"/>
</dbReference>
<protein>
    <recommendedName>
        <fullName evidence="2">BTB domain-containing protein</fullName>
    </recommendedName>
</protein>
<evidence type="ECO:0000313" key="3">
    <source>
        <dbReference type="EMBL" id="KUI67324.1"/>
    </source>
</evidence>
<dbReference type="PROSITE" id="PS50097">
    <property type="entry name" value="BTB"/>
    <property type="match status" value="1"/>
</dbReference>
<organism evidence="3 4">
    <name type="scientific">Cytospora mali</name>
    <name type="common">Apple Valsa canker fungus</name>
    <name type="synonym">Valsa mali</name>
    <dbReference type="NCBI Taxonomy" id="578113"/>
    <lineage>
        <taxon>Eukaryota</taxon>
        <taxon>Fungi</taxon>
        <taxon>Dikarya</taxon>
        <taxon>Ascomycota</taxon>
        <taxon>Pezizomycotina</taxon>
        <taxon>Sordariomycetes</taxon>
        <taxon>Sordariomycetidae</taxon>
        <taxon>Diaporthales</taxon>
        <taxon>Cytosporaceae</taxon>
        <taxon>Cytospora</taxon>
    </lineage>
</organism>
<dbReference type="PANTHER" id="PTHR47843">
    <property type="entry name" value="BTB DOMAIN-CONTAINING PROTEIN-RELATED"/>
    <property type="match status" value="1"/>
</dbReference>
<dbReference type="Pfam" id="PF00651">
    <property type="entry name" value="BTB"/>
    <property type="match status" value="1"/>
</dbReference>
<evidence type="ECO:0000256" key="1">
    <source>
        <dbReference type="SAM" id="MobiDB-lite"/>
    </source>
</evidence>
<dbReference type="EMBL" id="CM003100">
    <property type="protein sequence ID" value="KUI67324.1"/>
    <property type="molecule type" value="Genomic_DNA"/>
</dbReference>
<dbReference type="Gene3D" id="3.30.710.10">
    <property type="entry name" value="Potassium Channel Kv1.1, Chain A"/>
    <property type="match status" value="1"/>
</dbReference>
<evidence type="ECO:0000259" key="2">
    <source>
        <dbReference type="PROSITE" id="PS50097"/>
    </source>
</evidence>
<evidence type="ECO:0000313" key="4">
    <source>
        <dbReference type="Proteomes" id="UP000078559"/>
    </source>
</evidence>
<proteinExistence type="predicted"/>
<sequence length="276" mass="32019">MDNMDNMDNMDDSDNQRRPSPKKRKVDDPNSAEDQPPSLYNLLTIREDKQSDSQPAELETASDSIFNSPIVTIALGPKKVRFLVHEKVLEQAGQLLNKTVSDGFQEAHNKYIELPDDDADVFEVLVKWMYGSCVNPSANKDLLCESYARKLIRLYILAYKYMVDGLQDNIMSEMYDQMEVYRWEHMHIDEDILIQLWACTPSSHMHKLLARWFIYDAINPSMSDMPEVELNSLPERFVRLTIREMFNIKLNATVQAIEVCGEKRGYFLHEDQEVGD</sequence>
<dbReference type="InterPro" id="IPR000210">
    <property type="entry name" value="BTB/POZ_dom"/>
</dbReference>
<dbReference type="AlphaFoldDB" id="A0A194VSZ3"/>
<feature type="domain" description="BTB" evidence="2">
    <location>
        <begin position="71"/>
        <end position="138"/>
    </location>
</feature>
<keyword evidence="4" id="KW-1185">Reference proteome</keyword>
<reference evidence="3" key="1">
    <citation type="submission" date="2014-12" db="EMBL/GenBank/DDBJ databases">
        <title>Genome Sequence of Valsa Canker Pathogens Uncovers a Specific Adaption of Colonization on Woody Bark.</title>
        <authorList>
            <person name="Yin Z."/>
            <person name="Liu H."/>
            <person name="Gao X."/>
            <person name="Li Z."/>
            <person name="Song N."/>
            <person name="Ke X."/>
            <person name="Dai Q."/>
            <person name="Wu Y."/>
            <person name="Sun Y."/>
            <person name="Xu J.-R."/>
            <person name="Kang Z.K."/>
            <person name="Wang L."/>
            <person name="Huang L."/>
        </authorList>
    </citation>
    <scope>NUCLEOTIDE SEQUENCE [LARGE SCALE GENOMIC DNA]</scope>
    <source>
        <strain evidence="3">03-8</strain>
    </source>
</reference>